<dbReference type="PRINTS" id="PR01009">
    <property type="entry name" value="FLGMRINGFLIF"/>
</dbReference>
<keyword evidence="4" id="KW-1003">Cell membrane</keyword>
<dbReference type="GO" id="GO:0003774">
    <property type="term" value="F:cytoskeletal motor activity"/>
    <property type="evidence" value="ECO:0007669"/>
    <property type="project" value="InterPro"/>
</dbReference>
<dbReference type="EMBL" id="CVLB01000001">
    <property type="protein sequence ID" value="CRF33372.1"/>
    <property type="molecule type" value="Genomic_DNA"/>
</dbReference>
<evidence type="ECO:0000256" key="8">
    <source>
        <dbReference type="ARBA" id="ARBA00023143"/>
    </source>
</evidence>
<dbReference type="InterPro" id="IPR000067">
    <property type="entry name" value="FlgMring_FliF"/>
</dbReference>
<dbReference type="Pfam" id="PF08345">
    <property type="entry name" value="YscJ_FliF_C"/>
    <property type="match status" value="1"/>
</dbReference>
<dbReference type="PANTHER" id="PTHR30046:SF0">
    <property type="entry name" value="FLAGELLAR M-RING PROTEIN"/>
    <property type="match status" value="1"/>
</dbReference>
<dbReference type="GO" id="GO:0009431">
    <property type="term" value="C:bacterial-type flagellum basal body, MS ring"/>
    <property type="evidence" value="ECO:0007669"/>
    <property type="project" value="InterPro"/>
</dbReference>
<keyword evidence="14" id="KW-1185">Reference proteome</keyword>
<keyword evidence="8" id="KW-0975">Bacterial flagellum</keyword>
<name>A0A0G4K6T9_9SPIR</name>
<feature type="domain" description="Flagellar M-ring C-terminal" evidence="12">
    <location>
        <begin position="265"/>
        <end position="448"/>
    </location>
</feature>
<organism evidence="13 14">
    <name type="scientific">Brachyspira suanatina</name>
    <dbReference type="NCBI Taxonomy" id="381802"/>
    <lineage>
        <taxon>Bacteria</taxon>
        <taxon>Pseudomonadati</taxon>
        <taxon>Spirochaetota</taxon>
        <taxon>Spirochaetia</taxon>
        <taxon>Brachyspirales</taxon>
        <taxon>Brachyspiraceae</taxon>
        <taxon>Brachyspira</taxon>
    </lineage>
</organism>
<dbReference type="InterPro" id="IPR006182">
    <property type="entry name" value="FliF_N_dom"/>
</dbReference>
<feature type="coiled-coil region" evidence="9">
    <location>
        <begin position="222"/>
        <end position="254"/>
    </location>
</feature>
<dbReference type="Proteomes" id="UP000043763">
    <property type="component" value="Unassembled WGS sequence"/>
</dbReference>
<feature type="domain" description="Flagellar M-ring N-terminal" evidence="11">
    <location>
        <begin position="50"/>
        <end position="223"/>
    </location>
</feature>
<dbReference type="GO" id="GO:0071973">
    <property type="term" value="P:bacterial-type flagellum-dependent cell motility"/>
    <property type="evidence" value="ECO:0007669"/>
    <property type="project" value="InterPro"/>
</dbReference>
<protein>
    <submittedName>
        <fullName evidence="13">Flagellar MS-ring protein</fullName>
    </submittedName>
</protein>
<accession>A0A0G4K6T9</accession>
<gene>
    <name evidence="13" type="ORF">BRSU_1403</name>
</gene>
<feature type="coiled-coil region" evidence="9">
    <location>
        <begin position="484"/>
        <end position="521"/>
    </location>
</feature>
<dbReference type="PANTHER" id="PTHR30046">
    <property type="entry name" value="FLAGELLAR M-RING PROTEIN"/>
    <property type="match status" value="1"/>
</dbReference>
<comment type="subcellular location">
    <subcellularLocation>
        <location evidence="1">Bacterial flagellum basal body</location>
    </subcellularLocation>
    <subcellularLocation>
        <location evidence="2">Cell membrane</location>
        <topology evidence="2">Multi-pass membrane protein</topology>
    </subcellularLocation>
</comment>
<sequence length="567" mass="64634">MQDFINKLTSQIKNIFSKTTTLQKAVLIGILVIGLGAIVATIVLTSRRTGTLLFQQALTQEDARNVIAVLDANNIRYQYRNGFITLNSEADKAKAELELVKEGRMPTGVDGWELFDAPRIGITDVELDINKRRSLTKAITQLLTKLDFVQEATVDLAFPKKEYLTDIDSPVTASVVIKAQPFKEEVLRDPKTVRGLQQLIAMGVDKLKPEFVTITDSTGYVLTDFTDEAANLKLKVAQEELKIVDRERKKIENKIRQTLGRIYTNRVETTIALELIWDDVSITNNLVLPIILKEDDPATPYDDSQFTNKVQVSTRTVTEDWKGQQFIPQGAAGAEENVPPGYKDKSDRWQTYTKTDSQDNYELSKRYEAIKKGSYQIGKISAAVALDGRWTKSYDQNGDPIITNGTSYVREYHPVTAEEIRNVTSLVQAAIGYDLKRGDQVSVTHIQFDHWDRFNAEDAKLMRDRFIRKTLIITMISLLILFVLALAIRAIQKELARRRRLREEELERKQMEMRRQAMMNANEEPISEMSLEDAARKKLMDEVIRVSHERPDDVAQLLRTWMADDKS</sequence>
<feature type="transmembrane region" description="Helical" evidence="10">
    <location>
        <begin position="21"/>
        <end position="44"/>
    </location>
</feature>
<dbReference type="GO" id="GO:0005886">
    <property type="term" value="C:plasma membrane"/>
    <property type="evidence" value="ECO:0007669"/>
    <property type="project" value="UniProtKB-SubCell"/>
</dbReference>
<comment type="similarity">
    <text evidence="3">Belongs to the FliF family.</text>
</comment>
<keyword evidence="5 10" id="KW-0812">Transmembrane</keyword>
<dbReference type="InterPro" id="IPR013556">
    <property type="entry name" value="Flag_M-ring_C"/>
</dbReference>
<evidence type="ECO:0000256" key="5">
    <source>
        <dbReference type="ARBA" id="ARBA00022692"/>
    </source>
</evidence>
<evidence type="ECO:0000259" key="11">
    <source>
        <dbReference type="Pfam" id="PF01514"/>
    </source>
</evidence>
<keyword evidence="13" id="KW-0282">Flagellum</keyword>
<evidence type="ECO:0000256" key="3">
    <source>
        <dbReference type="ARBA" id="ARBA00007971"/>
    </source>
</evidence>
<evidence type="ECO:0000256" key="10">
    <source>
        <dbReference type="SAM" id="Phobius"/>
    </source>
</evidence>
<evidence type="ECO:0000256" key="6">
    <source>
        <dbReference type="ARBA" id="ARBA00022989"/>
    </source>
</evidence>
<dbReference type="InterPro" id="IPR043427">
    <property type="entry name" value="YscJ/FliF"/>
</dbReference>
<keyword evidence="13" id="KW-0969">Cilium</keyword>
<keyword evidence="13" id="KW-0966">Cell projection</keyword>
<proteinExistence type="inferred from homology"/>
<dbReference type="AlphaFoldDB" id="A0A0G4K6T9"/>
<evidence type="ECO:0000256" key="4">
    <source>
        <dbReference type="ARBA" id="ARBA00022475"/>
    </source>
</evidence>
<feature type="transmembrane region" description="Helical" evidence="10">
    <location>
        <begin position="471"/>
        <end position="491"/>
    </location>
</feature>
<dbReference type="Gene3D" id="3.30.300.30">
    <property type="match status" value="1"/>
</dbReference>
<evidence type="ECO:0000313" key="13">
    <source>
        <dbReference type="EMBL" id="CRF33372.1"/>
    </source>
</evidence>
<reference evidence="14" key="1">
    <citation type="submission" date="2015-04" db="EMBL/GenBank/DDBJ databases">
        <authorList>
            <person name="Mushtaq Mamoona"/>
        </authorList>
    </citation>
    <scope>NUCLEOTIDE SEQUENCE [LARGE SCALE GENOMIC DNA]</scope>
    <source>
        <strain evidence="14">AN4859/03</strain>
    </source>
</reference>
<evidence type="ECO:0000256" key="1">
    <source>
        <dbReference type="ARBA" id="ARBA00004117"/>
    </source>
</evidence>
<dbReference type="RefSeq" id="WP_048594573.1">
    <property type="nucleotide sequence ID" value="NZ_CVLB01000001.1"/>
</dbReference>
<evidence type="ECO:0000256" key="9">
    <source>
        <dbReference type="SAM" id="Coils"/>
    </source>
</evidence>
<dbReference type="NCBIfam" id="TIGR00206">
    <property type="entry name" value="fliF"/>
    <property type="match status" value="1"/>
</dbReference>
<keyword evidence="9" id="KW-0175">Coiled coil</keyword>
<dbReference type="Pfam" id="PF01514">
    <property type="entry name" value="YscJ_FliF"/>
    <property type="match status" value="1"/>
</dbReference>
<evidence type="ECO:0000256" key="7">
    <source>
        <dbReference type="ARBA" id="ARBA00023136"/>
    </source>
</evidence>
<evidence type="ECO:0000259" key="12">
    <source>
        <dbReference type="Pfam" id="PF08345"/>
    </source>
</evidence>
<evidence type="ECO:0000313" key="14">
    <source>
        <dbReference type="Proteomes" id="UP000043763"/>
    </source>
</evidence>
<keyword evidence="6 10" id="KW-1133">Transmembrane helix</keyword>
<evidence type="ECO:0000256" key="2">
    <source>
        <dbReference type="ARBA" id="ARBA00004651"/>
    </source>
</evidence>
<dbReference type="OrthoDB" id="304821at2"/>
<keyword evidence="7 10" id="KW-0472">Membrane</keyword>
<dbReference type="InterPro" id="IPR045851">
    <property type="entry name" value="AMP-bd_C_sf"/>
</dbReference>